<dbReference type="EMBL" id="AFBI03000108">
    <property type="protein sequence ID" value="EJW01843.1"/>
    <property type="molecule type" value="Genomic_DNA"/>
</dbReference>
<dbReference type="SUPFAM" id="SSF50998">
    <property type="entry name" value="Quinoprotein alcohol dehydrogenase-like"/>
    <property type="match status" value="1"/>
</dbReference>
<dbReference type="HOGENOM" id="CLU_509015_0_0_1"/>
<sequence length="535" mass="62209">MLFCCTLYSNGEYICCHNICNQLLLCTENFVYVFCNYILTDSLKIEATSAIKSDGYKTFIGTLKGQLFHCQIIDGCLYILETLNLLGRILCISLYKENLYVFDGYGILYVFNIENKLTLIDVRILNILITNADFSNDLFICSDSEGYICFINMNLDFIEIIRSENHIQSTDKSKHIHKQNLFRTTLCKNKFLFCRQKENLGNLSNSDAKFANRHDETDRHMSFETKNNNFKANNDINNIIHKLSELFPTNFKTYKISQNLNKHKIHSSVITKMIFLKSKLKTEIYTCSDDHTLRKIEISPYKNNISCLSQNLKNQKDSYFSLFENSEYDAKKHTNNIFPTQIPIEDKIKVPPKSVNIFPLIENNLQINKVSNTENINNITFMKYYKSFENKIYPSKQNSFDHIHQMLQFNDQKFESINNLAMNLVDCSDISITCNSDENFVDKADLSTEKNNRHLFKLNIYKPILFSNAVITDFIIINNYIFTVSKDRILSKYDLKKMELINQFKVKVYRPNSILNVKGTNEIIILGNGVEVVGI</sequence>
<evidence type="ECO:0000313" key="2">
    <source>
        <dbReference type="Proteomes" id="UP000003163"/>
    </source>
</evidence>
<gene>
    <name evidence="1" type="ORF">EDEG_03672</name>
</gene>
<name>J8ZQ72_EDHAE</name>
<reference evidence="2" key="2">
    <citation type="submission" date="2015-07" db="EMBL/GenBank/DDBJ databases">
        <title>Contrasting host-pathogen interactions and genome evolution in two generalist and specialist microsporidian pathogens of mosquitoes.</title>
        <authorList>
            <consortium name="The Broad Institute Genomics Platform"/>
            <consortium name="The Broad Institute Genome Sequencing Center for Infectious Disease"/>
            <person name="Cuomo C.A."/>
            <person name="Sanscrainte N.D."/>
            <person name="Goldberg J.M."/>
            <person name="Heiman D."/>
            <person name="Young S."/>
            <person name="Zeng Q."/>
            <person name="Becnel J.J."/>
            <person name="Birren B.W."/>
        </authorList>
    </citation>
    <scope>NUCLEOTIDE SEQUENCE [LARGE SCALE GENOMIC DNA]</scope>
    <source>
        <strain evidence="2">USNM 41457</strain>
    </source>
</reference>
<dbReference type="VEuPathDB" id="MicrosporidiaDB:EDEG_03672"/>
<dbReference type="InParanoid" id="J8ZQ72"/>
<reference evidence="1 2" key="1">
    <citation type="submission" date="2011-08" db="EMBL/GenBank/DDBJ databases">
        <authorList>
            <person name="Liu Z.J."/>
            <person name="Shi F.L."/>
            <person name="Lu J.Q."/>
            <person name="Li M."/>
            <person name="Wang Z.L."/>
        </authorList>
    </citation>
    <scope>NUCLEOTIDE SEQUENCE [LARGE SCALE GENOMIC DNA]</scope>
    <source>
        <strain evidence="1 2">USNM 41457</strain>
    </source>
</reference>
<comment type="caution">
    <text evidence="1">The sequence shown here is derived from an EMBL/GenBank/DDBJ whole genome shotgun (WGS) entry which is preliminary data.</text>
</comment>
<organism evidence="1 2">
    <name type="scientific">Edhazardia aedis (strain USNM 41457)</name>
    <name type="common">Microsporidian parasite</name>
    <dbReference type="NCBI Taxonomy" id="1003232"/>
    <lineage>
        <taxon>Eukaryota</taxon>
        <taxon>Fungi</taxon>
        <taxon>Fungi incertae sedis</taxon>
        <taxon>Microsporidia</taxon>
        <taxon>Edhazardia</taxon>
    </lineage>
</organism>
<dbReference type="Proteomes" id="UP000003163">
    <property type="component" value="Unassembled WGS sequence"/>
</dbReference>
<keyword evidence="2" id="KW-1185">Reference proteome</keyword>
<dbReference type="InterPro" id="IPR011047">
    <property type="entry name" value="Quinoprotein_ADH-like_sf"/>
</dbReference>
<accession>J8ZQ72</accession>
<proteinExistence type="predicted"/>
<evidence type="ECO:0000313" key="1">
    <source>
        <dbReference type="EMBL" id="EJW01843.1"/>
    </source>
</evidence>
<dbReference type="AlphaFoldDB" id="J8ZQ72"/>
<protein>
    <submittedName>
        <fullName evidence="1">Uncharacterized protein</fullName>
    </submittedName>
</protein>